<comment type="similarity">
    <text evidence="2">Belongs to the OXA1/ALB3/YidC family.</text>
</comment>
<evidence type="ECO:0000313" key="6">
    <source>
        <dbReference type="EMBL" id="THH32934.1"/>
    </source>
</evidence>
<dbReference type="GO" id="GO:0032977">
    <property type="term" value="F:membrane insertase activity"/>
    <property type="evidence" value="ECO:0007669"/>
    <property type="project" value="InterPro"/>
</dbReference>
<dbReference type="AlphaFoldDB" id="A0A4S4N1X8"/>
<dbReference type="GO" id="GO:0033617">
    <property type="term" value="P:mitochondrial respiratory chain complex IV assembly"/>
    <property type="evidence" value="ECO:0007669"/>
    <property type="project" value="TreeGrafter"/>
</dbReference>
<evidence type="ECO:0000256" key="2">
    <source>
        <dbReference type="ARBA" id="ARBA00009877"/>
    </source>
</evidence>
<evidence type="ECO:0000256" key="1">
    <source>
        <dbReference type="ARBA" id="ARBA00004141"/>
    </source>
</evidence>
<evidence type="ECO:0000313" key="7">
    <source>
        <dbReference type="Proteomes" id="UP000308730"/>
    </source>
</evidence>
<evidence type="ECO:0000256" key="4">
    <source>
        <dbReference type="ARBA" id="ARBA00022989"/>
    </source>
</evidence>
<protein>
    <submittedName>
        <fullName evidence="6">Uncharacterized protein</fullName>
    </submittedName>
</protein>
<dbReference type="Proteomes" id="UP000308730">
    <property type="component" value="Unassembled WGS sequence"/>
</dbReference>
<reference evidence="6 7" key="1">
    <citation type="submission" date="2019-02" db="EMBL/GenBank/DDBJ databases">
        <title>Genome sequencing of the rare red list fungi Antrodiella citrinella (Flaviporus citrinellus).</title>
        <authorList>
            <person name="Buettner E."/>
            <person name="Kellner H."/>
        </authorList>
    </citation>
    <scope>NUCLEOTIDE SEQUENCE [LARGE SCALE GENOMIC DNA]</scope>
    <source>
        <strain evidence="6 7">DSM 108506</strain>
    </source>
</reference>
<organism evidence="6 7">
    <name type="scientific">Antrodiella citrinella</name>
    <dbReference type="NCBI Taxonomy" id="2447956"/>
    <lineage>
        <taxon>Eukaryota</taxon>
        <taxon>Fungi</taxon>
        <taxon>Dikarya</taxon>
        <taxon>Basidiomycota</taxon>
        <taxon>Agaricomycotina</taxon>
        <taxon>Agaricomycetes</taxon>
        <taxon>Polyporales</taxon>
        <taxon>Steccherinaceae</taxon>
        <taxon>Antrodiella</taxon>
    </lineage>
</organism>
<comment type="caution">
    <text evidence="6">The sequence shown here is derived from an EMBL/GenBank/DDBJ whole genome shotgun (WGS) entry which is preliminary data.</text>
</comment>
<dbReference type="GO" id="GO:0005743">
    <property type="term" value="C:mitochondrial inner membrane"/>
    <property type="evidence" value="ECO:0007669"/>
    <property type="project" value="TreeGrafter"/>
</dbReference>
<comment type="subcellular location">
    <subcellularLocation>
        <location evidence="1">Membrane</location>
        <topology evidence="1">Multi-pass membrane protein</topology>
    </subcellularLocation>
</comment>
<sequence>MIVPAVSQLPLFVGFSMMLSNVSRAPTVFDSESFLTLASLAHADPTVTLPIVIGLLSLANAESSHWFISAEAVKREAQVQEWADKKRAKGEAVIQPKKIIQSTLRIYSVIRILVSAVFPGSVQLYWATSSAFGLVQTWALDYWDSRRVRPSFDPPKAAAVDAT</sequence>
<evidence type="ECO:0000256" key="5">
    <source>
        <dbReference type="ARBA" id="ARBA00023136"/>
    </source>
</evidence>
<dbReference type="GO" id="GO:0032979">
    <property type="term" value="P:protein insertion into mitochondrial inner membrane from matrix"/>
    <property type="evidence" value="ECO:0007669"/>
    <property type="project" value="TreeGrafter"/>
</dbReference>
<keyword evidence="4" id="KW-1133">Transmembrane helix</keyword>
<proteinExistence type="inferred from homology"/>
<dbReference type="EMBL" id="SGPM01000013">
    <property type="protein sequence ID" value="THH32934.1"/>
    <property type="molecule type" value="Genomic_DNA"/>
</dbReference>
<keyword evidence="7" id="KW-1185">Reference proteome</keyword>
<keyword evidence="3" id="KW-0812">Transmembrane</keyword>
<keyword evidence="5" id="KW-0472">Membrane</keyword>
<dbReference type="PANTHER" id="PTHR12428">
    <property type="entry name" value="OXA1"/>
    <property type="match status" value="1"/>
</dbReference>
<name>A0A4S4N1X8_9APHY</name>
<accession>A0A4S4N1X8</accession>
<dbReference type="InterPro" id="IPR001708">
    <property type="entry name" value="YidC/ALB3/OXA1/COX18"/>
</dbReference>
<evidence type="ECO:0000256" key="3">
    <source>
        <dbReference type="ARBA" id="ARBA00022692"/>
    </source>
</evidence>
<dbReference type="PANTHER" id="PTHR12428:SF65">
    <property type="entry name" value="CYTOCHROME C OXIDASE ASSEMBLY PROTEIN COX18, MITOCHONDRIAL"/>
    <property type="match status" value="1"/>
</dbReference>
<gene>
    <name evidence="6" type="ORF">EUX98_g1273</name>
</gene>
<dbReference type="OrthoDB" id="2436667at2759"/>